<keyword evidence="3" id="KW-1185">Reference proteome</keyword>
<evidence type="ECO:0000313" key="2">
    <source>
        <dbReference type="EMBL" id="AEE52071.1"/>
    </source>
</evidence>
<dbReference type="Gene3D" id="2.60.120.890">
    <property type="entry name" value="BT2081, beta-jelly-roll domain"/>
    <property type="match status" value="1"/>
</dbReference>
<sequence>MNKPLYFCLFVFLGLNGVAQDLNLSFEDIDTSGLPTNWLVQTFPSKSALIDDAYRGAKAMRIVHNYFYVPGNSFLGDYIKKNTSTLVDLGEQGSLGMPIQQKVKSLKGWYKYEKVDPSRVTLDSGQVIVFLRRFLEVEQKSVIVGQGLLNLGKTENYTEFTVPIHYLRDLEPDTISIFFTTVSINYALNPLGGIKKLYPISSTHCASEFGRECLYLTIDDLSLQFTTPTQHPSPTLQNLYISPNPARDQALISWEIPDKTGNFSVQINDAFGRNIRTVNTPQNQVQVDTGDLPSGVYLVYLRQQELVIGVERLVVTK</sequence>
<protein>
    <recommendedName>
        <fullName evidence="1">Secretion system C-terminal sorting domain-containing protein</fullName>
    </recommendedName>
</protein>
<reference evidence="2 3" key="1">
    <citation type="journal article" date="2011" name="Stand. Genomic Sci.">
        <title>Complete genome sequence of Haliscomenobacter hydrossis type strain (O).</title>
        <authorList>
            <consortium name="US DOE Joint Genome Institute (JGI-PGF)"/>
            <person name="Daligault H."/>
            <person name="Lapidus A."/>
            <person name="Zeytun A."/>
            <person name="Nolan M."/>
            <person name="Lucas S."/>
            <person name="Del Rio T.G."/>
            <person name="Tice H."/>
            <person name="Cheng J.F."/>
            <person name="Tapia R."/>
            <person name="Han C."/>
            <person name="Goodwin L."/>
            <person name="Pitluck S."/>
            <person name="Liolios K."/>
            <person name="Pagani I."/>
            <person name="Ivanova N."/>
            <person name="Huntemann M."/>
            <person name="Mavromatis K."/>
            <person name="Mikhailova N."/>
            <person name="Pati A."/>
            <person name="Chen A."/>
            <person name="Palaniappan K."/>
            <person name="Land M."/>
            <person name="Hauser L."/>
            <person name="Brambilla E.M."/>
            <person name="Rohde M."/>
            <person name="Verbarg S."/>
            <person name="Goker M."/>
            <person name="Bristow J."/>
            <person name="Eisen J.A."/>
            <person name="Markowitz V."/>
            <person name="Hugenholtz P."/>
            <person name="Kyrpides N.C."/>
            <person name="Klenk H.P."/>
            <person name="Woyke T."/>
        </authorList>
    </citation>
    <scope>NUCLEOTIDE SEQUENCE [LARGE SCALE GENOMIC DNA]</scope>
    <source>
        <strain evidence="3">ATCC 27775 / DSM 1100 / LMG 10767 / O</strain>
    </source>
</reference>
<dbReference type="InterPro" id="IPR026444">
    <property type="entry name" value="Secre_tail"/>
</dbReference>
<dbReference type="InterPro" id="IPR038653">
    <property type="entry name" value="Put_CMD_sf"/>
</dbReference>
<dbReference type="STRING" id="760192.Halhy_4226"/>
<dbReference type="NCBIfam" id="TIGR04183">
    <property type="entry name" value="Por_Secre_tail"/>
    <property type="match status" value="1"/>
</dbReference>
<dbReference type="eggNOG" id="ENOG5033IW0">
    <property type="taxonomic scope" value="Bacteria"/>
</dbReference>
<dbReference type="RefSeq" id="WP_013766609.1">
    <property type="nucleotide sequence ID" value="NC_015510.1"/>
</dbReference>
<name>F4L5W1_HALH1</name>
<dbReference type="KEGG" id="hhy:Halhy_4226"/>
<dbReference type="Proteomes" id="UP000008461">
    <property type="component" value="Chromosome"/>
</dbReference>
<gene>
    <name evidence="2" type="ordered locus">Halhy_4226</name>
</gene>
<reference key="2">
    <citation type="submission" date="2011-04" db="EMBL/GenBank/DDBJ databases">
        <title>Complete sequence of chromosome of Haliscomenobacter hydrossis DSM 1100.</title>
        <authorList>
            <consortium name="US DOE Joint Genome Institute (JGI-PGF)"/>
            <person name="Lucas S."/>
            <person name="Han J."/>
            <person name="Lapidus A."/>
            <person name="Bruce D."/>
            <person name="Goodwin L."/>
            <person name="Pitluck S."/>
            <person name="Peters L."/>
            <person name="Kyrpides N."/>
            <person name="Mavromatis K."/>
            <person name="Ivanova N."/>
            <person name="Ovchinnikova G."/>
            <person name="Pagani I."/>
            <person name="Daligault H."/>
            <person name="Detter J.C."/>
            <person name="Han C."/>
            <person name="Land M."/>
            <person name="Hauser L."/>
            <person name="Markowitz V."/>
            <person name="Cheng J.-F."/>
            <person name="Hugenholtz P."/>
            <person name="Woyke T."/>
            <person name="Wu D."/>
            <person name="Verbarg S."/>
            <person name="Frueling A."/>
            <person name="Brambilla E."/>
            <person name="Klenk H.-P."/>
            <person name="Eisen J.A."/>
        </authorList>
    </citation>
    <scope>NUCLEOTIDE SEQUENCE</scope>
    <source>
        <strain>DSM 1100</strain>
    </source>
</reference>
<dbReference type="OrthoDB" id="9813840at2"/>
<proteinExistence type="predicted"/>
<accession>F4L5W1</accession>
<dbReference type="AlphaFoldDB" id="F4L5W1"/>
<evidence type="ECO:0000313" key="3">
    <source>
        <dbReference type="Proteomes" id="UP000008461"/>
    </source>
</evidence>
<evidence type="ECO:0000259" key="1">
    <source>
        <dbReference type="Pfam" id="PF18962"/>
    </source>
</evidence>
<feature type="domain" description="Secretion system C-terminal sorting" evidence="1">
    <location>
        <begin position="241"/>
        <end position="306"/>
    </location>
</feature>
<dbReference type="EMBL" id="CP002691">
    <property type="protein sequence ID" value="AEE52071.1"/>
    <property type="molecule type" value="Genomic_DNA"/>
</dbReference>
<dbReference type="Pfam" id="PF18962">
    <property type="entry name" value="Por_Secre_tail"/>
    <property type="match status" value="1"/>
</dbReference>
<dbReference type="HOGENOM" id="CLU_876507_0_0_10"/>
<organism evidence="2 3">
    <name type="scientific">Haliscomenobacter hydrossis (strain ATCC 27775 / DSM 1100 / LMG 10767 / O)</name>
    <dbReference type="NCBI Taxonomy" id="760192"/>
    <lineage>
        <taxon>Bacteria</taxon>
        <taxon>Pseudomonadati</taxon>
        <taxon>Bacteroidota</taxon>
        <taxon>Saprospiria</taxon>
        <taxon>Saprospirales</taxon>
        <taxon>Haliscomenobacteraceae</taxon>
        <taxon>Haliscomenobacter</taxon>
    </lineage>
</organism>